<dbReference type="PIRSF" id="PIRSF016262">
    <property type="entry name" value="LPLase"/>
    <property type="match status" value="1"/>
</dbReference>
<dbReference type="AlphaFoldDB" id="A0A6J6HTZ3"/>
<dbReference type="NCBIfam" id="TIGR00214">
    <property type="entry name" value="lipB"/>
    <property type="match status" value="1"/>
</dbReference>
<reference evidence="7" key="1">
    <citation type="submission" date="2020-05" db="EMBL/GenBank/DDBJ databases">
        <authorList>
            <person name="Chiriac C."/>
            <person name="Salcher M."/>
            <person name="Ghai R."/>
            <person name="Kavagutti S V."/>
        </authorList>
    </citation>
    <scope>NUCLEOTIDE SEQUENCE</scope>
</reference>
<dbReference type="PROSITE" id="PS51733">
    <property type="entry name" value="BPL_LPL_CATALYTIC"/>
    <property type="match status" value="1"/>
</dbReference>
<dbReference type="PROSITE" id="PS01313">
    <property type="entry name" value="LIPB"/>
    <property type="match status" value="1"/>
</dbReference>
<dbReference type="InterPro" id="IPR000544">
    <property type="entry name" value="Octanoyltransferase"/>
</dbReference>
<feature type="domain" description="BPL/LPL catalytic" evidence="6">
    <location>
        <begin position="58"/>
        <end position="236"/>
    </location>
</feature>
<comment type="pathway">
    <text evidence="1">Protein modification; protein lipoylation via endogenous pathway; protein N(6)-(lipoyl)lysine from octanoyl-[acyl-carrier-protein]: step 1/2.</text>
</comment>
<dbReference type="PANTHER" id="PTHR10993">
    <property type="entry name" value="OCTANOYLTRANSFERASE"/>
    <property type="match status" value="1"/>
</dbReference>
<dbReference type="NCBIfam" id="NF010925">
    <property type="entry name" value="PRK14345.1"/>
    <property type="match status" value="1"/>
</dbReference>
<dbReference type="EMBL" id="CAEZUW010000128">
    <property type="protein sequence ID" value="CAB4617541.1"/>
    <property type="molecule type" value="Genomic_DNA"/>
</dbReference>
<gene>
    <name evidence="7" type="ORF">UFOPK1855_00783</name>
</gene>
<protein>
    <recommendedName>
        <fullName evidence="2">lipoyl(octanoyl) transferase</fullName>
        <ecNumber evidence="2">2.3.1.181</ecNumber>
    </recommendedName>
</protein>
<accession>A0A6J6HTZ3</accession>
<dbReference type="HAMAP" id="MF_00013">
    <property type="entry name" value="LipB"/>
    <property type="match status" value="1"/>
</dbReference>
<evidence type="ECO:0000313" key="7">
    <source>
        <dbReference type="EMBL" id="CAB4617541.1"/>
    </source>
</evidence>
<feature type="compositionally biased region" description="Basic and acidic residues" evidence="5">
    <location>
        <begin position="77"/>
        <end position="86"/>
    </location>
</feature>
<dbReference type="CDD" id="cd16444">
    <property type="entry name" value="LipB"/>
    <property type="match status" value="1"/>
</dbReference>
<dbReference type="InterPro" id="IPR004143">
    <property type="entry name" value="BPL_LPL_catalytic"/>
</dbReference>
<organism evidence="7">
    <name type="scientific">freshwater metagenome</name>
    <dbReference type="NCBI Taxonomy" id="449393"/>
    <lineage>
        <taxon>unclassified sequences</taxon>
        <taxon>metagenomes</taxon>
        <taxon>ecological metagenomes</taxon>
    </lineage>
</organism>
<name>A0A6J6HTZ3_9ZZZZ</name>
<keyword evidence="3" id="KW-0808">Transferase</keyword>
<dbReference type="SUPFAM" id="SSF55681">
    <property type="entry name" value="Class II aaRS and biotin synthetases"/>
    <property type="match status" value="1"/>
</dbReference>
<dbReference type="InterPro" id="IPR045864">
    <property type="entry name" value="aa-tRNA-synth_II/BPL/LPL"/>
</dbReference>
<evidence type="ECO:0000256" key="1">
    <source>
        <dbReference type="ARBA" id="ARBA00004821"/>
    </source>
</evidence>
<dbReference type="UniPathway" id="UPA00538">
    <property type="reaction ID" value="UER00592"/>
</dbReference>
<dbReference type="EC" id="2.3.1.181" evidence="2"/>
<evidence type="ECO:0000259" key="6">
    <source>
        <dbReference type="PROSITE" id="PS51733"/>
    </source>
</evidence>
<dbReference type="GO" id="GO:0009249">
    <property type="term" value="P:protein lipoylation"/>
    <property type="evidence" value="ECO:0007669"/>
    <property type="project" value="InterPro"/>
</dbReference>
<evidence type="ECO:0000256" key="2">
    <source>
        <dbReference type="ARBA" id="ARBA00012334"/>
    </source>
</evidence>
<keyword evidence="4" id="KW-0012">Acyltransferase</keyword>
<dbReference type="Gene3D" id="3.30.930.10">
    <property type="entry name" value="Bira Bifunctional Protein, Domain 2"/>
    <property type="match status" value="1"/>
</dbReference>
<dbReference type="InterPro" id="IPR020605">
    <property type="entry name" value="Octanoyltransferase_CS"/>
</dbReference>
<sequence length="236" mass="25819">MLGQIVSVRRVCLKNVESFKTYNCVVPEFTIAGLDPHFVDYNDAWKLQRSIHSEVAARVRPDTVILLEHSSVFTAGKRTEDSERPTDGTPVVDVDRGGKITWHGPGQLVGYPIMVLPDPIDVVGYVRWLEQVLIEAIAEFGLETERVAGRSGVWAKTETGFEKVAAIGIRVSEHTTMHGFALNCNNSLDPYDTIVACGIRDAKTTTLTKLLGKTVTPAMAAEVIQKKLTTIGKVAA</sequence>
<evidence type="ECO:0000256" key="4">
    <source>
        <dbReference type="ARBA" id="ARBA00023315"/>
    </source>
</evidence>
<dbReference type="GO" id="GO:0033819">
    <property type="term" value="F:lipoyl(octanoyl) transferase activity"/>
    <property type="evidence" value="ECO:0007669"/>
    <property type="project" value="UniProtKB-EC"/>
</dbReference>
<dbReference type="PANTHER" id="PTHR10993:SF7">
    <property type="entry name" value="LIPOYLTRANSFERASE 2, MITOCHONDRIAL-RELATED"/>
    <property type="match status" value="1"/>
</dbReference>
<evidence type="ECO:0000256" key="5">
    <source>
        <dbReference type="SAM" id="MobiDB-lite"/>
    </source>
</evidence>
<feature type="region of interest" description="Disordered" evidence="5">
    <location>
        <begin position="76"/>
        <end position="96"/>
    </location>
</feature>
<evidence type="ECO:0000256" key="3">
    <source>
        <dbReference type="ARBA" id="ARBA00022679"/>
    </source>
</evidence>
<proteinExistence type="inferred from homology"/>
<dbReference type="Pfam" id="PF21948">
    <property type="entry name" value="LplA-B_cat"/>
    <property type="match status" value="1"/>
</dbReference>